<feature type="transmembrane region" description="Helical" evidence="8">
    <location>
        <begin position="731"/>
        <end position="747"/>
    </location>
</feature>
<keyword evidence="5" id="KW-0573">Peptidoglycan synthesis</keyword>
<accession>A0A455SQZ6</accession>
<feature type="transmembrane region" description="Helical" evidence="8">
    <location>
        <begin position="192"/>
        <end position="211"/>
    </location>
</feature>
<dbReference type="GO" id="GO:0005886">
    <property type="term" value="C:plasma membrane"/>
    <property type="evidence" value="ECO:0007669"/>
    <property type="project" value="UniProtKB-SubCell"/>
</dbReference>
<feature type="transmembrane region" description="Helical" evidence="8">
    <location>
        <begin position="381"/>
        <end position="402"/>
    </location>
</feature>
<feature type="transmembrane region" description="Helical" evidence="8">
    <location>
        <begin position="753"/>
        <end position="769"/>
    </location>
</feature>
<feature type="transmembrane region" description="Helical" evidence="8">
    <location>
        <begin position="774"/>
        <end position="796"/>
    </location>
</feature>
<evidence type="ECO:0000256" key="5">
    <source>
        <dbReference type="ARBA" id="ARBA00022984"/>
    </source>
</evidence>
<organism evidence="10">
    <name type="scientific">Thermosporothrix sp. COM3</name>
    <dbReference type="NCBI Taxonomy" id="2490863"/>
    <lineage>
        <taxon>Bacteria</taxon>
        <taxon>Bacillati</taxon>
        <taxon>Chloroflexota</taxon>
        <taxon>Ktedonobacteria</taxon>
        <taxon>Ktedonobacterales</taxon>
        <taxon>Thermosporotrichaceae</taxon>
        <taxon>Thermosporothrix</taxon>
    </lineage>
</organism>
<feature type="transmembrane region" description="Helical" evidence="8">
    <location>
        <begin position="118"/>
        <end position="140"/>
    </location>
</feature>
<feature type="transmembrane region" description="Helical" evidence="8">
    <location>
        <begin position="536"/>
        <end position="560"/>
    </location>
</feature>
<sequence length="960" mass="106388">MSQPPNLTQSGHAVAIDSQSTGTTSARLVAVRLKSANRNIFRALLSLASANLLSRMMGMVLLLVVTTIYGQGAELDAYYVASVVALLLPDLLSGSIESSIIPVYTKARLKGKEYASRLISTVFFLFIIGLIVCTGIMLLLRQPLIFLWGPGLKETTSQLAVSLAPWIFPVIITSTLSGYIECLVNAEGQFGWAAYSRLLVPITTALFIVIGNKQYGIVMYCVGYLTGTTFQLVITMIRLFQTKIRLIPVIDLRMQELPEIWQTAWPALVGALISQAAPYFDMLFSSFIPHEGSVAALKNAEKLVGVFTGVIFTSVGRAALPYLSRQAAIKDMKAFKETLRLYLWGLGIAVTVLSLIMIVLATPIVQLLFQRGRFHTEDTALTANILIGFAIGLTPMAFGFTVSRAFSALQKTRVLLMMTTINIILNALFDAVFSFFWQSFGIALATSAYYFVSMFILLITLRRMIGPLHLFQPPKQILTVLLKLGLGPYYDLWREWREENGMGRSQLLRQVFKIGAAMVAFGAGIVGTVTNSKLAISAAFGSIVLMFLMQSPYILLLSWVGLDALIGSTIQIFNGHNLLSGLTFPTLALMLVTPIKPAFRWMPPLAILTAYVLWMLPGLPFIRVSISEFMTMWLVHLACIAVPILMMHHINTRKRMLLLVDGILAMTVFISLYGIYGYFTHTDGHYDNEIAGLFRAGSIFAAPPTLALFEALTIPLAIYRLFTLKTWPTRLLGGIVLGLMLAGLGVTFTRTTLGSVAVSIFLMLMLLPYKKLRVWLLGGAVVLFILALIVTSALNIPVFERFFSSDIFTLNGRTYLWQAVLEHFNPAAIFGEGLYSSNILLIEQPVSIGAGIVDNAPHNVFLESMYDHGFIGLTILLLLMISLPWTMIRRMRYASPEHRLVLAMGVAVFFNVFVHAFVITVMWSQQVSIYIWMILALPFLPYWNQISRPQSVEAMEVTHA</sequence>
<evidence type="ECO:0000259" key="9">
    <source>
        <dbReference type="Pfam" id="PF04932"/>
    </source>
</evidence>
<dbReference type="GO" id="GO:0009252">
    <property type="term" value="P:peptidoglycan biosynthetic process"/>
    <property type="evidence" value="ECO:0007669"/>
    <property type="project" value="UniProtKB-KW"/>
</dbReference>
<evidence type="ECO:0000256" key="3">
    <source>
        <dbReference type="ARBA" id="ARBA00022692"/>
    </source>
</evidence>
<evidence type="ECO:0000256" key="8">
    <source>
        <dbReference type="SAM" id="Phobius"/>
    </source>
</evidence>
<feature type="transmembrane region" description="Helical" evidence="8">
    <location>
        <begin position="414"/>
        <end position="436"/>
    </location>
</feature>
<feature type="transmembrane region" description="Helical" evidence="8">
    <location>
        <begin position="510"/>
        <end position="529"/>
    </location>
</feature>
<feature type="transmembrane region" description="Helical" evidence="8">
    <location>
        <begin position="869"/>
        <end position="888"/>
    </location>
</feature>
<evidence type="ECO:0000256" key="2">
    <source>
        <dbReference type="ARBA" id="ARBA00022475"/>
    </source>
</evidence>
<feature type="transmembrane region" description="Helical" evidence="8">
    <location>
        <begin position="341"/>
        <end position="369"/>
    </location>
</feature>
<keyword evidence="7 8" id="KW-0472">Membrane</keyword>
<feature type="transmembrane region" description="Helical" evidence="8">
    <location>
        <begin position="77"/>
        <end position="97"/>
    </location>
</feature>
<feature type="transmembrane region" description="Helical" evidence="8">
    <location>
        <begin position="160"/>
        <end position="180"/>
    </location>
</feature>
<name>A0A455SQZ6_9CHLR</name>
<feature type="transmembrane region" description="Helical" evidence="8">
    <location>
        <begin position="605"/>
        <end position="623"/>
    </location>
</feature>
<feature type="transmembrane region" description="Helical" evidence="8">
    <location>
        <begin position="43"/>
        <end position="65"/>
    </location>
</feature>
<evidence type="ECO:0000256" key="6">
    <source>
        <dbReference type="ARBA" id="ARBA00022989"/>
    </source>
</evidence>
<dbReference type="EMBL" id="AP019376">
    <property type="protein sequence ID" value="BBH88615.1"/>
    <property type="molecule type" value="Genomic_DNA"/>
</dbReference>
<dbReference type="InterPro" id="IPR007016">
    <property type="entry name" value="O-antigen_ligase-rel_domated"/>
</dbReference>
<feature type="transmembrane region" description="Helical" evidence="8">
    <location>
        <begin position="699"/>
        <end position="719"/>
    </location>
</feature>
<keyword evidence="4" id="KW-0133">Cell shape</keyword>
<dbReference type="PANTHER" id="PTHR43486:SF1">
    <property type="entry name" value="LIPID II FLIPPASE MURJ-RELATED"/>
    <property type="match status" value="1"/>
</dbReference>
<dbReference type="AlphaFoldDB" id="A0A455SQZ6"/>
<comment type="subcellular location">
    <subcellularLocation>
        <location evidence="1">Cell membrane</location>
        <topology evidence="1">Multi-pass membrane protein</topology>
    </subcellularLocation>
</comment>
<evidence type="ECO:0000313" key="10">
    <source>
        <dbReference type="EMBL" id="BBH88615.1"/>
    </source>
</evidence>
<keyword evidence="2" id="KW-1003">Cell membrane</keyword>
<reference evidence="10" key="1">
    <citation type="submission" date="2018-12" db="EMBL/GenBank/DDBJ databases">
        <title>Novel natural products biosynthetic potential of the class Ktedonobacteria.</title>
        <authorList>
            <person name="Zheng Y."/>
            <person name="Saitou A."/>
            <person name="Wang C.M."/>
            <person name="Toyoda A."/>
            <person name="Minakuchi Y."/>
            <person name="Sekiguchi Y."/>
            <person name="Ueda K."/>
            <person name="Takano H."/>
            <person name="Sakai Y."/>
            <person name="Yokota A."/>
            <person name="Yabe S."/>
        </authorList>
    </citation>
    <scope>NUCLEOTIDE SEQUENCE</scope>
    <source>
        <strain evidence="10">COM3</strain>
    </source>
</reference>
<feature type="transmembrane region" description="Helical" evidence="8">
    <location>
        <begin position="900"/>
        <end position="923"/>
    </location>
</feature>
<keyword evidence="3 8" id="KW-0812">Transmembrane</keyword>
<feature type="transmembrane region" description="Helical" evidence="8">
    <location>
        <begin position="658"/>
        <end position="679"/>
    </location>
</feature>
<dbReference type="PANTHER" id="PTHR43486">
    <property type="entry name" value="LIPID II FLIPPASE MURJ-RELATED"/>
    <property type="match status" value="1"/>
</dbReference>
<feature type="transmembrane region" description="Helical" evidence="8">
    <location>
        <begin position="572"/>
        <end position="593"/>
    </location>
</feature>
<evidence type="ECO:0000256" key="4">
    <source>
        <dbReference type="ARBA" id="ARBA00022960"/>
    </source>
</evidence>
<protein>
    <recommendedName>
        <fullName evidence="9">O-antigen ligase-related domain-containing protein</fullName>
    </recommendedName>
</protein>
<proteinExistence type="predicted"/>
<keyword evidence="6 8" id="KW-1133">Transmembrane helix</keyword>
<feature type="transmembrane region" description="Helical" evidence="8">
    <location>
        <begin position="929"/>
        <end position="946"/>
    </location>
</feature>
<dbReference type="GO" id="GO:0008360">
    <property type="term" value="P:regulation of cell shape"/>
    <property type="evidence" value="ECO:0007669"/>
    <property type="project" value="UniProtKB-KW"/>
</dbReference>
<feature type="transmembrane region" description="Helical" evidence="8">
    <location>
        <begin position="217"/>
        <end position="240"/>
    </location>
</feature>
<feature type="domain" description="O-antigen ligase-related" evidence="9">
    <location>
        <begin position="736"/>
        <end position="877"/>
    </location>
</feature>
<evidence type="ECO:0000256" key="7">
    <source>
        <dbReference type="ARBA" id="ARBA00023136"/>
    </source>
</evidence>
<feature type="transmembrane region" description="Helical" evidence="8">
    <location>
        <begin position="442"/>
        <end position="461"/>
    </location>
</feature>
<dbReference type="InterPro" id="IPR004268">
    <property type="entry name" value="MurJ"/>
</dbReference>
<evidence type="ECO:0000256" key="1">
    <source>
        <dbReference type="ARBA" id="ARBA00004651"/>
    </source>
</evidence>
<dbReference type="PRINTS" id="PR01806">
    <property type="entry name" value="VIRFACTRMVIN"/>
</dbReference>
<dbReference type="Pfam" id="PF03023">
    <property type="entry name" value="MurJ"/>
    <property type="match status" value="1"/>
</dbReference>
<dbReference type="Pfam" id="PF04932">
    <property type="entry name" value="Wzy_C"/>
    <property type="match status" value="1"/>
</dbReference>
<gene>
    <name evidence="10" type="ORF">KTC_33660</name>
</gene>